<evidence type="ECO:0000313" key="2">
    <source>
        <dbReference type="EMBL" id="MCW0483500.1"/>
    </source>
</evidence>
<organism evidence="2 3">
    <name type="scientific">Gaoshiqia sediminis</name>
    <dbReference type="NCBI Taxonomy" id="2986998"/>
    <lineage>
        <taxon>Bacteria</taxon>
        <taxon>Pseudomonadati</taxon>
        <taxon>Bacteroidota</taxon>
        <taxon>Bacteroidia</taxon>
        <taxon>Marinilabiliales</taxon>
        <taxon>Prolixibacteraceae</taxon>
        <taxon>Gaoshiqia</taxon>
    </lineage>
</organism>
<reference evidence="2" key="1">
    <citation type="submission" date="2022-10" db="EMBL/GenBank/DDBJ databases">
        <title>Gaoshiqiia sediminis gen. nov., sp. nov., isolated from coastal sediment.</title>
        <authorList>
            <person name="Yu W.X."/>
            <person name="Mu D.S."/>
            <person name="Du J.Z."/>
            <person name="Liang Y.Q."/>
        </authorList>
    </citation>
    <scope>NUCLEOTIDE SEQUENCE</scope>
    <source>
        <strain evidence="2">A06</strain>
    </source>
</reference>
<dbReference type="RefSeq" id="WP_282592101.1">
    <property type="nucleotide sequence ID" value="NZ_JAPAAF010000017.1"/>
</dbReference>
<name>A0AA42CAG9_9BACT</name>
<dbReference type="InterPro" id="IPR014907">
    <property type="entry name" value="BT4734-like_N"/>
</dbReference>
<gene>
    <name evidence="2" type="ORF">N2K84_12220</name>
</gene>
<evidence type="ECO:0000259" key="1">
    <source>
        <dbReference type="Pfam" id="PF08800"/>
    </source>
</evidence>
<accession>A0AA42CAG9</accession>
<dbReference type="Pfam" id="PF08800">
    <property type="entry name" value="BT4734-like_N"/>
    <property type="match status" value="1"/>
</dbReference>
<proteinExistence type="predicted"/>
<dbReference type="AlphaFoldDB" id="A0AA42CAG9"/>
<feature type="domain" description="BT4734-like N-terminal" evidence="1">
    <location>
        <begin position="64"/>
        <end position="177"/>
    </location>
</feature>
<sequence>MTARKTPMFSFFKAPITNKSPYRQITLRDAYLYISSDYAKDRTLRLRPIEDKEANRKFKSASFDFVTFSGSFTRRNEAELIEHSGYLVLDFDHLEDVQAVKAQLLKDPYFETQLLFVSPNGNGLKWVIEINVTGQYTHGEYFDAVSNYIRSTHGIGVDKSGRDVCRVCFLGWDPDAYVHPRFLFIKKKHQYDL</sequence>
<evidence type="ECO:0000313" key="3">
    <source>
        <dbReference type="Proteomes" id="UP001163821"/>
    </source>
</evidence>
<dbReference type="Proteomes" id="UP001163821">
    <property type="component" value="Unassembled WGS sequence"/>
</dbReference>
<keyword evidence="3" id="KW-1185">Reference proteome</keyword>
<protein>
    <recommendedName>
        <fullName evidence="1">BT4734-like N-terminal domain-containing protein</fullName>
    </recommendedName>
</protein>
<dbReference type="EMBL" id="JAPAAF010000017">
    <property type="protein sequence ID" value="MCW0483500.1"/>
    <property type="molecule type" value="Genomic_DNA"/>
</dbReference>
<comment type="caution">
    <text evidence="2">The sequence shown here is derived from an EMBL/GenBank/DDBJ whole genome shotgun (WGS) entry which is preliminary data.</text>
</comment>